<dbReference type="EMBL" id="MN740407">
    <property type="protein sequence ID" value="QHU05078.1"/>
    <property type="molecule type" value="Genomic_DNA"/>
</dbReference>
<sequence length="44" mass="5197">MAKFSGFGHFINVHFSKRAVDFLKKGRFTRRCCKTRFFKKILAA</sequence>
<proteinExistence type="predicted"/>
<accession>A0A6C0JMJ6</accession>
<evidence type="ECO:0000313" key="1">
    <source>
        <dbReference type="EMBL" id="QHU05078.1"/>
    </source>
</evidence>
<reference evidence="1" key="1">
    <citation type="journal article" date="2020" name="Nature">
        <title>Giant virus diversity and host interactions through global metagenomics.</title>
        <authorList>
            <person name="Schulz F."/>
            <person name="Roux S."/>
            <person name="Paez-Espino D."/>
            <person name="Jungbluth S."/>
            <person name="Walsh D.A."/>
            <person name="Denef V.J."/>
            <person name="McMahon K.D."/>
            <person name="Konstantinidis K.T."/>
            <person name="Eloe-Fadrosh E.A."/>
            <person name="Kyrpides N.C."/>
            <person name="Woyke T."/>
        </authorList>
    </citation>
    <scope>NUCLEOTIDE SEQUENCE</scope>
    <source>
        <strain evidence="1">GVMAG-M-3300027708-5</strain>
    </source>
</reference>
<organism evidence="1">
    <name type="scientific">viral metagenome</name>
    <dbReference type="NCBI Taxonomy" id="1070528"/>
    <lineage>
        <taxon>unclassified sequences</taxon>
        <taxon>metagenomes</taxon>
        <taxon>organismal metagenomes</taxon>
    </lineage>
</organism>
<dbReference type="AlphaFoldDB" id="A0A6C0JMJ6"/>
<name>A0A6C0JMJ6_9ZZZZ</name>
<protein>
    <submittedName>
        <fullName evidence="1">Uncharacterized protein</fullName>
    </submittedName>
</protein>